<organism evidence="1 2">
    <name type="scientific">Triticum urartu</name>
    <name type="common">Red wild einkorn</name>
    <name type="synonym">Crithodium urartu</name>
    <dbReference type="NCBI Taxonomy" id="4572"/>
    <lineage>
        <taxon>Eukaryota</taxon>
        <taxon>Viridiplantae</taxon>
        <taxon>Streptophyta</taxon>
        <taxon>Embryophyta</taxon>
        <taxon>Tracheophyta</taxon>
        <taxon>Spermatophyta</taxon>
        <taxon>Magnoliopsida</taxon>
        <taxon>Liliopsida</taxon>
        <taxon>Poales</taxon>
        <taxon>Poaceae</taxon>
        <taxon>BOP clade</taxon>
        <taxon>Pooideae</taxon>
        <taxon>Triticodae</taxon>
        <taxon>Triticeae</taxon>
        <taxon>Triticinae</taxon>
        <taxon>Triticum</taxon>
    </lineage>
</organism>
<accession>A0A8R7VBS4</accession>
<protein>
    <submittedName>
        <fullName evidence="1">Uncharacterized protein</fullName>
    </submittedName>
</protein>
<evidence type="ECO:0000313" key="1">
    <source>
        <dbReference type="EnsemblPlants" id="TuG1812S0001493700.01.T01.s_cds11727"/>
    </source>
</evidence>
<dbReference type="EnsemblPlants" id="TuG1812S0001493700.01.T01">
    <property type="protein sequence ID" value="TuG1812S0001493700.01.T01.s_cds11727"/>
    <property type="gene ID" value="TuG1812S0001493700.01"/>
</dbReference>
<dbReference type="Proteomes" id="UP000015106">
    <property type="component" value="Unassembled WGS sequence"/>
</dbReference>
<name>A0A8R7VBS4_TRIUA</name>
<reference evidence="1" key="2">
    <citation type="submission" date="2022-06" db="UniProtKB">
        <authorList>
            <consortium name="EnsemblPlants"/>
        </authorList>
    </citation>
    <scope>IDENTIFICATION</scope>
</reference>
<proteinExistence type="predicted"/>
<sequence length="174" mass="18327">MANHPGMNLQSLFAIIRVMAEHLRQHDRVGLVPFSEHPSPDLRCLRREATVPQQASEHDVPRDGVPLRHCVKHLARHLQVAALGVHLHEGVAHGDVGSEAGAHGVAVHGPTELGGPGACAGPERALEGEPVARGALLVHLEVEGKRIVVAADVCVAGDEAVPRERAVPAGARGE</sequence>
<keyword evidence="2" id="KW-1185">Reference proteome</keyword>
<reference evidence="2" key="1">
    <citation type="journal article" date="2013" name="Nature">
        <title>Draft genome of the wheat A-genome progenitor Triticum urartu.</title>
        <authorList>
            <person name="Ling H.Q."/>
            <person name="Zhao S."/>
            <person name="Liu D."/>
            <person name="Wang J."/>
            <person name="Sun H."/>
            <person name="Zhang C."/>
            <person name="Fan H."/>
            <person name="Li D."/>
            <person name="Dong L."/>
            <person name="Tao Y."/>
            <person name="Gao C."/>
            <person name="Wu H."/>
            <person name="Li Y."/>
            <person name="Cui Y."/>
            <person name="Guo X."/>
            <person name="Zheng S."/>
            <person name="Wang B."/>
            <person name="Yu K."/>
            <person name="Liang Q."/>
            <person name="Yang W."/>
            <person name="Lou X."/>
            <person name="Chen J."/>
            <person name="Feng M."/>
            <person name="Jian J."/>
            <person name="Zhang X."/>
            <person name="Luo G."/>
            <person name="Jiang Y."/>
            <person name="Liu J."/>
            <person name="Wang Z."/>
            <person name="Sha Y."/>
            <person name="Zhang B."/>
            <person name="Wu H."/>
            <person name="Tang D."/>
            <person name="Shen Q."/>
            <person name="Xue P."/>
            <person name="Zou S."/>
            <person name="Wang X."/>
            <person name="Liu X."/>
            <person name="Wang F."/>
            <person name="Yang Y."/>
            <person name="An X."/>
            <person name="Dong Z."/>
            <person name="Zhang K."/>
            <person name="Zhang X."/>
            <person name="Luo M.C."/>
            <person name="Dvorak J."/>
            <person name="Tong Y."/>
            <person name="Wang J."/>
            <person name="Yang H."/>
            <person name="Li Z."/>
            <person name="Wang D."/>
            <person name="Zhang A."/>
            <person name="Wang J."/>
        </authorList>
    </citation>
    <scope>NUCLEOTIDE SEQUENCE</scope>
    <source>
        <strain evidence="2">cv. G1812</strain>
    </source>
</reference>
<dbReference type="Gramene" id="TuG1812S0001493700.01.T01">
    <property type="protein sequence ID" value="TuG1812S0001493700.01.T01.s_cds11727"/>
    <property type="gene ID" value="TuG1812S0001493700.01"/>
</dbReference>
<evidence type="ECO:0000313" key="2">
    <source>
        <dbReference type="Proteomes" id="UP000015106"/>
    </source>
</evidence>
<dbReference type="AlphaFoldDB" id="A0A8R7VBS4"/>